<keyword evidence="5 11" id="KW-0067">ATP-binding</keyword>
<keyword evidence="4 11" id="KW-0547">Nucleotide-binding</keyword>
<dbReference type="Pfam" id="PF22421">
    <property type="entry name" value="SYY_C-terminal"/>
    <property type="match status" value="1"/>
</dbReference>
<dbReference type="PANTHER" id="PTHR11766:SF0">
    <property type="entry name" value="TYROSINE--TRNA LIGASE, MITOCHONDRIAL"/>
    <property type="match status" value="1"/>
</dbReference>
<evidence type="ECO:0000256" key="7">
    <source>
        <dbReference type="ARBA" id="ARBA00022917"/>
    </source>
</evidence>
<dbReference type="InterPro" id="IPR002305">
    <property type="entry name" value="aa-tRNA-synth_Ic"/>
</dbReference>
<keyword evidence="2 11" id="KW-0963">Cytoplasm</keyword>
<comment type="catalytic activity">
    <reaction evidence="9 11">
        <text>tRNA(Tyr) + L-tyrosine + ATP = L-tyrosyl-tRNA(Tyr) + AMP + diphosphate + H(+)</text>
        <dbReference type="Rhea" id="RHEA:10220"/>
        <dbReference type="Rhea" id="RHEA-COMP:9706"/>
        <dbReference type="Rhea" id="RHEA-COMP:9707"/>
        <dbReference type="ChEBI" id="CHEBI:15378"/>
        <dbReference type="ChEBI" id="CHEBI:30616"/>
        <dbReference type="ChEBI" id="CHEBI:33019"/>
        <dbReference type="ChEBI" id="CHEBI:58315"/>
        <dbReference type="ChEBI" id="CHEBI:78442"/>
        <dbReference type="ChEBI" id="CHEBI:78536"/>
        <dbReference type="ChEBI" id="CHEBI:456215"/>
        <dbReference type="EC" id="6.1.1.1"/>
    </reaction>
</comment>
<evidence type="ECO:0000259" key="13">
    <source>
        <dbReference type="Pfam" id="PF22421"/>
    </source>
</evidence>
<evidence type="ECO:0000256" key="12">
    <source>
        <dbReference type="PROSITE-ProRule" id="PRU00182"/>
    </source>
</evidence>
<evidence type="ECO:0000256" key="9">
    <source>
        <dbReference type="ARBA" id="ARBA00048248"/>
    </source>
</evidence>
<name>A0A1V4SZ08_9CLOT</name>
<dbReference type="Gene3D" id="3.40.50.620">
    <property type="entry name" value="HUPs"/>
    <property type="match status" value="1"/>
</dbReference>
<dbReference type="PANTHER" id="PTHR11766">
    <property type="entry name" value="TYROSYL-TRNA SYNTHETASE"/>
    <property type="match status" value="1"/>
</dbReference>
<dbReference type="EC" id="6.1.1.1" evidence="11"/>
<evidence type="ECO:0000256" key="3">
    <source>
        <dbReference type="ARBA" id="ARBA00022598"/>
    </source>
</evidence>
<dbReference type="GO" id="GO:0006437">
    <property type="term" value="P:tyrosyl-tRNA aminoacylation"/>
    <property type="evidence" value="ECO:0007669"/>
    <property type="project" value="UniProtKB-UniRule"/>
</dbReference>
<dbReference type="Pfam" id="PF00579">
    <property type="entry name" value="tRNA-synt_1b"/>
    <property type="match status" value="1"/>
</dbReference>
<dbReference type="NCBIfam" id="TIGR00234">
    <property type="entry name" value="tyrS"/>
    <property type="match status" value="1"/>
</dbReference>
<dbReference type="PROSITE" id="PS50889">
    <property type="entry name" value="S4"/>
    <property type="match status" value="1"/>
</dbReference>
<dbReference type="InterPro" id="IPR014729">
    <property type="entry name" value="Rossmann-like_a/b/a_fold"/>
</dbReference>
<keyword evidence="8 11" id="KW-0030">Aminoacyl-tRNA synthetase</keyword>
<dbReference type="RefSeq" id="WP_080021653.1">
    <property type="nucleotide sequence ID" value="NZ_LTAY01000015.1"/>
</dbReference>
<dbReference type="Gene3D" id="1.10.240.10">
    <property type="entry name" value="Tyrosyl-Transfer RNA Synthetase"/>
    <property type="match status" value="1"/>
</dbReference>
<dbReference type="SUPFAM" id="SSF52374">
    <property type="entry name" value="Nucleotidylyl transferase"/>
    <property type="match status" value="1"/>
</dbReference>
<dbReference type="InterPro" id="IPR024107">
    <property type="entry name" value="Tyr-tRNA-ligase_bac_1"/>
</dbReference>
<dbReference type="GO" id="GO:0005829">
    <property type="term" value="C:cytosol"/>
    <property type="evidence" value="ECO:0007669"/>
    <property type="project" value="TreeGrafter"/>
</dbReference>
<dbReference type="GO" id="GO:0003723">
    <property type="term" value="F:RNA binding"/>
    <property type="evidence" value="ECO:0007669"/>
    <property type="project" value="UniProtKB-KW"/>
</dbReference>
<protein>
    <recommendedName>
        <fullName evidence="11">Tyrosine--tRNA ligase</fullName>
        <ecNumber evidence="11">6.1.1.1</ecNumber>
    </recommendedName>
    <alternativeName>
        <fullName evidence="11">Tyrosyl-tRNA synthetase</fullName>
        <shortName evidence="11">TyrRS</shortName>
    </alternativeName>
</protein>
<comment type="subcellular location">
    <subcellularLocation>
        <location evidence="1 11">Cytoplasm</location>
    </subcellularLocation>
</comment>
<evidence type="ECO:0000256" key="6">
    <source>
        <dbReference type="ARBA" id="ARBA00022884"/>
    </source>
</evidence>
<evidence type="ECO:0000313" key="14">
    <source>
        <dbReference type="EMBL" id="OPX50410.1"/>
    </source>
</evidence>
<dbReference type="Gene3D" id="3.10.290.10">
    <property type="entry name" value="RNA-binding S4 domain"/>
    <property type="match status" value="1"/>
</dbReference>
<dbReference type="OrthoDB" id="9804243at2"/>
<keyword evidence="3 11" id="KW-0436">Ligase</keyword>
<dbReference type="HAMAP" id="MF_02006">
    <property type="entry name" value="Tyr_tRNA_synth_type1"/>
    <property type="match status" value="1"/>
</dbReference>
<evidence type="ECO:0000256" key="2">
    <source>
        <dbReference type="ARBA" id="ARBA00022490"/>
    </source>
</evidence>
<comment type="subunit">
    <text evidence="11">Homodimer.</text>
</comment>
<feature type="domain" description="Tyrosine--tRNA ligase SYY-like C-terminal" evidence="13">
    <location>
        <begin position="328"/>
        <end position="403"/>
    </location>
</feature>
<dbReference type="InterPro" id="IPR002307">
    <property type="entry name" value="Tyr-tRNA-ligase"/>
</dbReference>
<feature type="short sequence motif" description="'HIGH' region" evidence="11">
    <location>
        <begin position="40"/>
        <end position="49"/>
    </location>
</feature>
<reference evidence="14 15" key="1">
    <citation type="submission" date="2016-02" db="EMBL/GenBank/DDBJ databases">
        <title>Genome sequence of Clostridium thermobutyricum DSM 4928.</title>
        <authorList>
            <person name="Poehlein A."/>
            <person name="Daniel R."/>
        </authorList>
    </citation>
    <scope>NUCLEOTIDE SEQUENCE [LARGE SCALE GENOMIC DNA]</scope>
    <source>
        <strain evidence="14 15">DSM 4928</strain>
    </source>
</reference>
<dbReference type="PROSITE" id="PS00178">
    <property type="entry name" value="AA_TRNA_LIGASE_I"/>
    <property type="match status" value="1"/>
</dbReference>
<dbReference type="FunFam" id="3.40.50.620:FF:000008">
    <property type="entry name" value="Tyrosine--tRNA ligase"/>
    <property type="match status" value="1"/>
</dbReference>
<dbReference type="GO" id="GO:0005524">
    <property type="term" value="F:ATP binding"/>
    <property type="evidence" value="ECO:0007669"/>
    <property type="project" value="UniProtKB-UniRule"/>
</dbReference>
<feature type="binding site" evidence="11">
    <location>
        <position position="170"/>
    </location>
    <ligand>
        <name>L-tyrosine</name>
        <dbReference type="ChEBI" id="CHEBI:58315"/>
    </ligand>
</feature>
<gene>
    <name evidence="14" type="primary">tyrS_1</name>
    <name evidence="11" type="synonym">tyrS</name>
    <name evidence="14" type="ORF">CLTHE_02670</name>
</gene>
<evidence type="ECO:0000313" key="15">
    <source>
        <dbReference type="Proteomes" id="UP000191448"/>
    </source>
</evidence>
<dbReference type="FunFam" id="1.10.240.10:FF:000001">
    <property type="entry name" value="Tyrosine--tRNA ligase"/>
    <property type="match status" value="1"/>
</dbReference>
<proteinExistence type="inferred from homology"/>
<evidence type="ECO:0000256" key="11">
    <source>
        <dbReference type="HAMAP-Rule" id="MF_02006"/>
    </source>
</evidence>
<feature type="binding site" evidence="11">
    <location>
        <position position="174"/>
    </location>
    <ligand>
        <name>L-tyrosine</name>
        <dbReference type="ChEBI" id="CHEBI:58315"/>
    </ligand>
</feature>
<evidence type="ECO:0000256" key="10">
    <source>
        <dbReference type="ARBA" id="ARBA00060965"/>
    </source>
</evidence>
<comment type="similarity">
    <text evidence="10 11">Belongs to the class-I aminoacyl-tRNA synthetase family. TyrS type 1 subfamily.</text>
</comment>
<evidence type="ECO:0000256" key="4">
    <source>
        <dbReference type="ARBA" id="ARBA00022741"/>
    </source>
</evidence>
<evidence type="ECO:0000256" key="5">
    <source>
        <dbReference type="ARBA" id="ARBA00022840"/>
    </source>
</evidence>
<dbReference type="CDD" id="cd00805">
    <property type="entry name" value="TyrRS_core"/>
    <property type="match status" value="1"/>
</dbReference>
<feature type="binding site" evidence="11">
    <location>
        <position position="35"/>
    </location>
    <ligand>
        <name>L-tyrosine</name>
        <dbReference type="ChEBI" id="CHEBI:58315"/>
    </ligand>
</feature>
<comment type="caution">
    <text evidence="14">The sequence shown here is derived from an EMBL/GenBank/DDBJ whole genome shotgun (WGS) entry which is preliminary data.</text>
</comment>
<comment type="function">
    <text evidence="11">Catalyzes the attachment of tyrosine to tRNA(Tyr) in a two-step reaction: tyrosine is first activated by ATP to form Tyr-AMP and then transferred to the acceptor end of tRNA(Tyr).</text>
</comment>
<dbReference type="InterPro" id="IPR036986">
    <property type="entry name" value="S4_RNA-bd_sf"/>
</dbReference>
<dbReference type="PRINTS" id="PR01040">
    <property type="entry name" value="TRNASYNTHTYR"/>
</dbReference>
<accession>A0A1V4SZ08</accession>
<dbReference type="AlphaFoldDB" id="A0A1V4SZ08"/>
<dbReference type="CDD" id="cd00165">
    <property type="entry name" value="S4"/>
    <property type="match status" value="1"/>
</dbReference>
<feature type="short sequence motif" description="'KMSKS' region" evidence="11">
    <location>
        <begin position="230"/>
        <end position="234"/>
    </location>
</feature>
<sequence length="408" mass="45990">MTNVLDELLERGYIKQFTHEKETRELLEKEKITFYIGFDPTADSLHVGHFIAMMFMAHMQKAGHRPIALLGGGTAMVGDPSGKTDMRKMLTKEQIQHNVDSIKKQMSRFIDFSDDKALIVNNADWLLDLNYIDFLREVGSHFTVNKMLSAECFKKRLATDNGLSFLEFNYMLMQGYDFYVLNKKYGCKMELGGDDQWSNMIAGVNLVRKKSQENVFAMTCSLLTNSQGEKMGKTVGGALWLDPERVSPFDFYQYWRNVADADVYKCLSLLTFVPMDEVKKLCAVEGSAMNEAKKVLAFEVTKLVHGEEEAKKAEEASKALFAGGADMSNVPTEELSADMLEGTLLDALVSVKIFPSKSEGRRLIQQGGVTLNNEKVTDIQRLLTSDDFKDGSAMLKKGKKKFFKLIIK</sequence>
<dbReference type="InterPro" id="IPR024088">
    <property type="entry name" value="Tyr-tRNA-ligase_bac-type"/>
</dbReference>
<evidence type="ECO:0000256" key="1">
    <source>
        <dbReference type="ARBA" id="ARBA00004496"/>
    </source>
</evidence>
<dbReference type="GO" id="GO:0042803">
    <property type="term" value="F:protein homodimerization activity"/>
    <property type="evidence" value="ECO:0007669"/>
    <property type="project" value="UniProtKB-ARBA"/>
</dbReference>
<organism evidence="14 15">
    <name type="scientific">Clostridium thermobutyricum DSM 4928</name>
    <dbReference type="NCBI Taxonomy" id="1121339"/>
    <lineage>
        <taxon>Bacteria</taxon>
        <taxon>Bacillati</taxon>
        <taxon>Bacillota</taxon>
        <taxon>Clostridia</taxon>
        <taxon>Eubacteriales</taxon>
        <taxon>Clostridiaceae</taxon>
        <taxon>Clostridium</taxon>
    </lineage>
</organism>
<dbReference type="GO" id="GO:0004831">
    <property type="term" value="F:tyrosine-tRNA ligase activity"/>
    <property type="evidence" value="ECO:0007669"/>
    <property type="project" value="UniProtKB-UniRule"/>
</dbReference>
<dbReference type="InterPro" id="IPR001412">
    <property type="entry name" value="aa-tRNA-synth_I_CS"/>
</dbReference>
<dbReference type="Proteomes" id="UP000191448">
    <property type="component" value="Unassembled WGS sequence"/>
</dbReference>
<evidence type="ECO:0000256" key="8">
    <source>
        <dbReference type="ARBA" id="ARBA00023146"/>
    </source>
</evidence>
<dbReference type="EMBL" id="LTAY01000015">
    <property type="protein sequence ID" value="OPX50410.1"/>
    <property type="molecule type" value="Genomic_DNA"/>
</dbReference>
<dbReference type="InterPro" id="IPR054608">
    <property type="entry name" value="SYY-like_C"/>
</dbReference>
<dbReference type="SUPFAM" id="SSF55174">
    <property type="entry name" value="Alpha-L RNA-binding motif"/>
    <property type="match status" value="1"/>
</dbReference>
<keyword evidence="7 11" id="KW-0648">Protein biosynthesis</keyword>
<feature type="binding site" evidence="11">
    <location>
        <position position="233"/>
    </location>
    <ligand>
        <name>ATP</name>
        <dbReference type="ChEBI" id="CHEBI:30616"/>
    </ligand>
</feature>
<keyword evidence="6 12" id="KW-0694">RNA-binding</keyword>